<evidence type="ECO:0000256" key="1">
    <source>
        <dbReference type="ARBA" id="ARBA00004167"/>
    </source>
</evidence>
<dbReference type="CDD" id="cd13220">
    <property type="entry name" value="PH-GRAM_GRAMDC"/>
    <property type="match status" value="1"/>
</dbReference>
<evidence type="ECO:0000313" key="8">
    <source>
        <dbReference type="EMBL" id="KAF9144876.1"/>
    </source>
</evidence>
<dbReference type="InterPro" id="IPR011993">
    <property type="entry name" value="PH-like_dom_sf"/>
</dbReference>
<dbReference type="InterPro" id="IPR004182">
    <property type="entry name" value="GRAM"/>
</dbReference>
<reference evidence="8" key="1">
    <citation type="journal article" date="2020" name="Fungal Divers.">
        <title>Resolving the Mortierellaceae phylogeny through synthesis of multi-gene phylogenetics and phylogenomics.</title>
        <authorList>
            <person name="Vandepol N."/>
            <person name="Liber J."/>
            <person name="Desiro A."/>
            <person name="Na H."/>
            <person name="Kennedy M."/>
            <person name="Barry K."/>
            <person name="Grigoriev I.V."/>
            <person name="Miller A.N."/>
            <person name="O'Donnell K."/>
            <person name="Stajich J.E."/>
            <person name="Bonito G."/>
        </authorList>
    </citation>
    <scope>NUCLEOTIDE SEQUENCE</scope>
    <source>
        <strain evidence="8">NRRL 6426</strain>
    </source>
</reference>
<dbReference type="GO" id="GO:0005886">
    <property type="term" value="C:plasma membrane"/>
    <property type="evidence" value="ECO:0007669"/>
    <property type="project" value="TreeGrafter"/>
</dbReference>
<dbReference type="GO" id="GO:0032934">
    <property type="term" value="F:sterol binding"/>
    <property type="evidence" value="ECO:0007669"/>
    <property type="project" value="TreeGrafter"/>
</dbReference>
<dbReference type="Gene3D" id="2.30.29.30">
    <property type="entry name" value="Pleckstrin-homology domain (PH domain)/Phosphotyrosine-binding domain (PTB)"/>
    <property type="match status" value="1"/>
</dbReference>
<dbReference type="AlphaFoldDB" id="A0A9P5RV90"/>
<dbReference type="GO" id="GO:0032541">
    <property type="term" value="C:cortical endoplasmic reticulum"/>
    <property type="evidence" value="ECO:0007669"/>
    <property type="project" value="TreeGrafter"/>
</dbReference>
<feature type="region of interest" description="Disordered" evidence="6">
    <location>
        <begin position="114"/>
        <end position="161"/>
    </location>
</feature>
<proteinExistence type="inferred from homology"/>
<dbReference type="EMBL" id="JAAAUQ010000986">
    <property type="protein sequence ID" value="KAF9144876.1"/>
    <property type="molecule type" value="Genomic_DNA"/>
</dbReference>
<feature type="region of interest" description="Disordered" evidence="6">
    <location>
        <begin position="1011"/>
        <end position="1036"/>
    </location>
</feature>
<accession>A0A9P5RV90</accession>
<dbReference type="InterPro" id="IPR051482">
    <property type="entry name" value="Cholesterol_transport"/>
</dbReference>
<sequence length="1081" mass="117218">MAQSPTAIKQQQPQPATAPTGYSIPSSAGSPLAAVVAAVAKTALAPVITTVASTMSAPNATAAAITTFDQPSSSSTLLSTSSPSPSLSTSASALNSTSTSTSTLTFAPFSSTGLLRPAQANSTPTSTTTAATTTSVTATPSTVTTATGIAPSPSSDSHSSATAFLDSTIRPTSMTVDQSQWDYSPGGFPETLGHTNYAYSNNYTTANQGYESTLNSKQSSLDYARDDGFSHISFLYANEKRFGDFHSLFRSVPDDEKLIEDYGCALQKEILVQGRLYISENHVCFHANIFGWVTTLVIAFSEITAIEKRVTAFVIPNAISIVTTTNTKGHFFASFLSRDAAHDLLMAAWRKSFPCAANASVANNSYSNGSSRQRSPTLLNDEEDNTDSMSFISGRGNPESRRNRHRRSFSNASQSATDVEGTGREDGSYWGGDDNGDAKALDSGNNSLRRRGSKRAVLKKVLKDVIAPIIPDDSHNNGNGDGNNGSLSPSSITTNGRKTGRGRSVSELPPRPTSFDGAASRSSVDTARSSFDYESLSPPLQRARAGTESLSHRRNVTIPPPSLVVPTVTATTTTTAAPFLSIQQQEHQQYQVQPASNKDTTRLPTTCKCSKDNRHYANTYMSDTFPGTLESIWRLLFNSDFSKGFLTSDVMKGADVQEEPWQNAPDGTTTRVTRYTRWLGMPIGPKTTKAIVTDVCEHKNFNDYVTVVTTTSTPDVPSGGSFTTKVRTCLTWAGPYQVLVVVTGAVEFTKSSWIKGQIEKGAAEGLTFHYKEVNPCMRKHIAAHPGDFANGSSVPAGQANQTAAPTSATSATPTVPSVEMNGTIDKADQQTRHDQEFRTQASAANGGAKHSTSTSVSSLGLFSKLAKAFAWDSGDNASSSAIGNDGDSEGTVSHWVLLTVLAIVMGANVYIWFQISSVSQQIEQIQKDILSVDQDHSYNHHYGHHRYSPHKHWESQAYDEADLDEFEREELFAREQEDAMWEWLTEREARHRQYRQATGVFSNSRARAEMTKRQQFLQEQERQQQQKRAQESSGLMETELRLQARIDELQEQLMLVDRQASDIKIDGHHVDQEVSSAASLS</sequence>
<dbReference type="GO" id="GO:0005789">
    <property type="term" value="C:endoplasmic reticulum membrane"/>
    <property type="evidence" value="ECO:0007669"/>
    <property type="project" value="TreeGrafter"/>
</dbReference>
<feature type="region of interest" description="Disordered" evidence="6">
    <location>
        <begin position="71"/>
        <end position="94"/>
    </location>
</feature>
<feature type="compositionally biased region" description="Polar residues" evidence="6">
    <location>
        <begin position="790"/>
        <end position="801"/>
    </location>
</feature>
<dbReference type="OrthoDB" id="2162691at2759"/>
<name>A0A9P5RV90_9FUNG</name>
<dbReference type="Proteomes" id="UP000748756">
    <property type="component" value="Unassembled WGS sequence"/>
</dbReference>
<evidence type="ECO:0000259" key="7">
    <source>
        <dbReference type="PROSITE" id="PS51778"/>
    </source>
</evidence>
<dbReference type="PANTHER" id="PTHR23319">
    <property type="entry name" value="GRAM DOMAIN CONTAINING 1B, ISOFORM E"/>
    <property type="match status" value="1"/>
</dbReference>
<evidence type="ECO:0000256" key="3">
    <source>
        <dbReference type="ARBA" id="ARBA00022692"/>
    </source>
</evidence>
<comment type="caution">
    <text evidence="8">The sequence shown here is derived from an EMBL/GenBank/DDBJ whole genome shotgun (WGS) entry which is preliminary data.</text>
</comment>
<evidence type="ECO:0000256" key="6">
    <source>
        <dbReference type="SAM" id="MobiDB-lite"/>
    </source>
</evidence>
<feature type="region of interest" description="Disordered" evidence="6">
    <location>
        <begin position="788"/>
        <end position="853"/>
    </location>
</feature>
<feature type="region of interest" description="Disordered" evidence="6">
    <location>
        <begin position="469"/>
        <end position="558"/>
    </location>
</feature>
<feature type="domain" description="VASt" evidence="7">
    <location>
        <begin position="615"/>
        <end position="785"/>
    </location>
</feature>
<evidence type="ECO:0000313" key="9">
    <source>
        <dbReference type="Proteomes" id="UP000748756"/>
    </source>
</evidence>
<dbReference type="InterPro" id="IPR031968">
    <property type="entry name" value="VASt"/>
</dbReference>
<feature type="compositionally biased region" description="Basic and acidic residues" evidence="6">
    <location>
        <begin position="825"/>
        <end position="837"/>
    </location>
</feature>
<comment type="similarity">
    <text evidence="2">Belongs to the YSP2 family.</text>
</comment>
<keyword evidence="3" id="KW-0812">Transmembrane</keyword>
<keyword evidence="5" id="KW-0472">Membrane</keyword>
<comment type="subcellular location">
    <subcellularLocation>
        <location evidence="1">Membrane</location>
        <topology evidence="1">Single-pass membrane protein</topology>
    </subcellularLocation>
</comment>
<evidence type="ECO:0000256" key="4">
    <source>
        <dbReference type="ARBA" id="ARBA00022989"/>
    </source>
</evidence>
<dbReference type="GO" id="GO:0140268">
    <property type="term" value="C:endoplasmic reticulum-plasma membrane contact site"/>
    <property type="evidence" value="ECO:0007669"/>
    <property type="project" value="TreeGrafter"/>
</dbReference>
<protein>
    <recommendedName>
        <fullName evidence="7">VASt domain-containing protein</fullName>
    </recommendedName>
</protein>
<dbReference type="GO" id="GO:0120015">
    <property type="term" value="F:sterol transfer activity"/>
    <property type="evidence" value="ECO:0007669"/>
    <property type="project" value="TreeGrafter"/>
</dbReference>
<dbReference type="GO" id="GO:0005739">
    <property type="term" value="C:mitochondrion"/>
    <property type="evidence" value="ECO:0007669"/>
    <property type="project" value="TreeGrafter"/>
</dbReference>
<dbReference type="PANTHER" id="PTHR23319:SF4">
    <property type="entry name" value="GRAM DOMAIN CONTAINING 1B, ISOFORM E"/>
    <property type="match status" value="1"/>
</dbReference>
<feature type="region of interest" description="Disordered" evidence="6">
    <location>
        <begin position="364"/>
        <end position="453"/>
    </location>
</feature>
<gene>
    <name evidence="8" type="ORF">BG015_012066</name>
</gene>
<feature type="region of interest" description="Disordered" evidence="6">
    <location>
        <begin position="1"/>
        <end position="23"/>
    </location>
</feature>
<dbReference type="GO" id="GO:0032366">
    <property type="term" value="P:intracellular sterol transport"/>
    <property type="evidence" value="ECO:0007669"/>
    <property type="project" value="TreeGrafter"/>
</dbReference>
<dbReference type="SMART" id="SM00568">
    <property type="entry name" value="GRAM"/>
    <property type="match status" value="1"/>
</dbReference>
<feature type="compositionally biased region" description="Low complexity" evidence="6">
    <location>
        <begin position="72"/>
        <end position="94"/>
    </location>
</feature>
<feature type="compositionally biased region" description="Basic and acidic residues" evidence="6">
    <location>
        <begin position="1019"/>
        <end position="1030"/>
    </location>
</feature>
<feature type="compositionally biased region" description="Low complexity" evidence="6">
    <location>
        <begin position="122"/>
        <end position="160"/>
    </location>
</feature>
<organism evidence="8 9">
    <name type="scientific">Linnemannia schmuckeri</name>
    <dbReference type="NCBI Taxonomy" id="64567"/>
    <lineage>
        <taxon>Eukaryota</taxon>
        <taxon>Fungi</taxon>
        <taxon>Fungi incertae sedis</taxon>
        <taxon>Mucoromycota</taxon>
        <taxon>Mortierellomycotina</taxon>
        <taxon>Mortierellomycetes</taxon>
        <taxon>Mortierellales</taxon>
        <taxon>Mortierellaceae</taxon>
        <taxon>Linnemannia</taxon>
    </lineage>
</organism>
<feature type="compositionally biased region" description="Polar residues" evidence="6">
    <location>
        <begin position="520"/>
        <end position="529"/>
    </location>
</feature>
<keyword evidence="4" id="KW-1133">Transmembrane helix</keyword>
<evidence type="ECO:0000256" key="5">
    <source>
        <dbReference type="ARBA" id="ARBA00023136"/>
    </source>
</evidence>
<dbReference type="PROSITE" id="PS51778">
    <property type="entry name" value="VAST"/>
    <property type="match status" value="1"/>
</dbReference>
<dbReference type="Pfam" id="PF16016">
    <property type="entry name" value="VASt"/>
    <property type="match status" value="1"/>
</dbReference>
<feature type="compositionally biased region" description="Low complexity" evidence="6">
    <location>
        <begin position="802"/>
        <end position="818"/>
    </location>
</feature>
<keyword evidence="9" id="KW-1185">Reference proteome</keyword>
<dbReference type="Pfam" id="PF02893">
    <property type="entry name" value="GRAM"/>
    <property type="match status" value="1"/>
</dbReference>
<evidence type="ECO:0000256" key="2">
    <source>
        <dbReference type="ARBA" id="ARBA00006582"/>
    </source>
</evidence>